<dbReference type="Proteomes" id="UP001595699">
    <property type="component" value="Unassembled WGS sequence"/>
</dbReference>
<evidence type="ECO:0000313" key="7">
    <source>
        <dbReference type="EMBL" id="MFC3766595.1"/>
    </source>
</evidence>
<dbReference type="InterPro" id="IPR036388">
    <property type="entry name" value="WH-like_DNA-bd_sf"/>
</dbReference>
<name>A0ABV7YMK4_9ACTN</name>
<comment type="similarity">
    <text evidence="1">In the C-terminal section; belongs to the class-I pyridoxal-phosphate-dependent aminotransferase family.</text>
</comment>
<dbReference type="PROSITE" id="PS50949">
    <property type="entry name" value="HTH_GNTR"/>
    <property type="match status" value="1"/>
</dbReference>
<dbReference type="CDD" id="cd07377">
    <property type="entry name" value="WHTH_GntR"/>
    <property type="match status" value="1"/>
</dbReference>
<keyword evidence="3" id="KW-0805">Transcription regulation</keyword>
<proteinExistence type="inferred from homology"/>
<dbReference type="InterPro" id="IPR015424">
    <property type="entry name" value="PyrdxlP-dep_Trfase"/>
</dbReference>
<comment type="caution">
    <text evidence="7">The sequence shown here is derived from an EMBL/GenBank/DDBJ whole genome shotgun (WGS) entry which is preliminary data.</text>
</comment>
<dbReference type="InterPro" id="IPR015421">
    <property type="entry name" value="PyrdxlP-dep_Trfase_major"/>
</dbReference>
<keyword evidence="7" id="KW-0808">Transferase</keyword>
<dbReference type="CDD" id="cd00609">
    <property type="entry name" value="AAT_like"/>
    <property type="match status" value="1"/>
</dbReference>
<protein>
    <submittedName>
        <fullName evidence="7">Aminotransferase class I/II-fold pyridoxal phosphate-dependent enzyme</fullName>
    </submittedName>
</protein>
<dbReference type="InterPro" id="IPR004839">
    <property type="entry name" value="Aminotransferase_I/II_large"/>
</dbReference>
<keyword evidence="2" id="KW-0663">Pyridoxal phosphate</keyword>
<reference evidence="8" key="1">
    <citation type="journal article" date="2019" name="Int. J. Syst. Evol. Microbiol.">
        <title>The Global Catalogue of Microorganisms (GCM) 10K type strain sequencing project: providing services to taxonomists for standard genome sequencing and annotation.</title>
        <authorList>
            <consortium name="The Broad Institute Genomics Platform"/>
            <consortium name="The Broad Institute Genome Sequencing Center for Infectious Disease"/>
            <person name="Wu L."/>
            <person name="Ma J."/>
        </authorList>
    </citation>
    <scope>NUCLEOTIDE SEQUENCE [LARGE SCALE GENOMIC DNA]</scope>
    <source>
        <strain evidence="8">CGMCC 4.7241</strain>
    </source>
</reference>
<dbReference type="Pfam" id="PF00155">
    <property type="entry name" value="Aminotran_1_2"/>
    <property type="match status" value="1"/>
</dbReference>
<keyword evidence="4" id="KW-0238">DNA-binding</keyword>
<dbReference type="SUPFAM" id="SSF53383">
    <property type="entry name" value="PLP-dependent transferases"/>
    <property type="match status" value="1"/>
</dbReference>
<dbReference type="RefSeq" id="WP_205118114.1">
    <property type="nucleotide sequence ID" value="NZ_JAFBCM010000001.1"/>
</dbReference>
<dbReference type="SUPFAM" id="SSF46785">
    <property type="entry name" value="Winged helix' DNA-binding domain"/>
    <property type="match status" value="1"/>
</dbReference>
<dbReference type="InterPro" id="IPR036390">
    <property type="entry name" value="WH_DNA-bd_sf"/>
</dbReference>
<keyword evidence="8" id="KW-1185">Reference proteome</keyword>
<keyword evidence="7" id="KW-0032">Aminotransferase</keyword>
<evidence type="ECO:0000256" key="1">
    <source>
        <dbReference type="ARBA" id="ARBA00005384"/>
    </source>
</evidence>
<evidence type="ECO:0000259" key="6">
    <source>
        <dbReference type="PROSITE" id="PS50949"/>
    </source>
</evidence>
<dbReference type="PANTHER" id="PTHR46577:SF1">
    <property type="entry name" value="HTH-TYPE TRANSCRIPTIONAL REGULATORY PROTEIN GABR"/>
    <property type="match status" value="1"/>
</dbReference>
<dbReference type="PANTHER" id="PTHR46577">
    <property type="entry name" value="HTH-TYPE TRANSCRIPTIONAL REGULATORY PROTEIN GABR"/>
    <property type="match status" value="1"/>
</dbReference>
<dbReference type="InterPro" id="IPR051446">
    <property type="entry name" value="HTH_trans_reg/aminotransferase"/>
</dbReference>
<gene>
    <name evidence="7" type="ORF">ACFOUW_37605</name>
</gene>
<dbReference type="GO" id="GO:0008483">
    <property type="term" value="F:transaminase activity"/>
    <property type="evidence" value="ECO:0007669"/>
    <property type="project" value="UniProtKB-KW"/>
</dbReference>
<evidence type="ECO:0000256" key="4">
    <source>
        <dbReference type="ARBA" id="ARBA00023125"/>
    </source>
</evidence>
<feature type="domain" description="HTH gntR-type" evidence="6">
    <location>
        <begin position="9"/>
        <end position="77"/>
    </location>
</feature>
<evidence type="ECO:0000313" key="8">
    <source>
        <dbReference type="Proteomes" id="UP001595699"/>
    </source>
</evidence>
<dbReference type="Gene3D" id="3.40.640.10">
    <property type="entry name" value="Type I PLP-dependent aspartate aminotransferase-like (Major domain)"/>
    <property type="match status" value="1"/>
</dbReference>
<accession>A0ABV7YMK4</accession>
<evidence type="ECO:0000256" key="5">
    <source>
        <dbReference type="ARBA" id="ARBA00023163"/>
    </source>
</evidence>
<dbReference type="InterPro" id="IPR000524">
    <property type="entry name" value="Tscrpt_reg_HTH_GntR"/>
</dbReference>
<keyword evidence="5" id="KW-0804">Transcription</keyword>
<evidence type="ECO:0000256" key="3">
    <source>
        <dbReference type="ARBA" id="ARBA00023015"/>
    </source>
</evidence>
<dbReference type="Pfam" id="PF00392">
    <property type="entry name" value="GntR"/>
    <property type="match status" value="1"/>
</dbReference>
<dbReference type="Gene3D" id="1.10.10.10">
    <property type="entry name" value="Winged helix-like DNA-binding domain superfamily/Winged helix DNA-binding domain"/>
    <property type="match status" value="1"/>
</dbReference>
<dbReference type="EMBL" id="JBHRZH010000056">
    <property type="protein sequence ID" value="MFC3766595.1"/>
    <property type="molecule type" value="Genomic_DNA"/>
</dbReference>
<organism evidence="7 8">
    <name type="scientific">Tenggerimyces flavus</name>
    <dbReference type="NCBI Taxonomy" id="1708749"/>
    <lineage>
        <taxon>Bacteria</taxon>
        <taxon>Bacillati</taxon>
        <taxon>Actinomycetota</taxon>
        <taxon>Actinomycetes</taxon>
        <taxon>Propionibacteriales</taxon>
        <taxon>Nocardioidaceae</taxon>
        <taxon>Tenggerimyces</taxon>
    </lineage>
</organism>
<sequence>MSLRYSPRGATSNAISADVENAVRTGDLAPGAQLPPVRTLAATLGVSPGTVATAYQALRQRGVVSTDGRRGTRVLAKPATVARSQLRLPVPPGARDLSAGNPDPAFLPAFGPRLRRLDPEKVLYGAPSTVPELAALARERLAADDVPADHLTVTSGCLDGIERSLAAHLRPGDAVAVEDPGWHGVLDLLAAMNLRAVPCPVDPDGLEPDGLAIALHRGAKAVVVTSRAQNPTGASLPRGRAAELREVLDDFPDVLVVDDDHAGELASEPLHSLAASTDSWAVIRSLSKPFGPDLRCAVLAGDAETVSRVEGRQWLGARWVSTVLQSLVVALWTDPEVTSLVDQARRTYDARRSALLGALAARGIEAHGTSGLNVWIPVSDETSAAVRLLEAGWVVAPGQIFRIASRPGLRVTVTTLEESEAPTLAAAIAAALAPGGRSSLV</sequence>
<dbReference type="SMART" id="SM00345">
    <property type="entry name" value="HTH_GNTR"/>
    <property type="match status" value="1"/>
</dbReference>
<evidence type="ECO:0000256" key="2">
    <source>
        <dbReference type="ARBA" id="ARBA00022898"/>
    </source>
</evidence>